<protein>
    <recommendedName>
        <fullName evidence="3">endo-1,4-beta-xylanase</fullName>
        <ecNumber evidence="3">3.2.1.8</ecNumber>
    </recommendedName>
</protein>
<feature type="signal peptide" evidence="10">
    <location>
        <begin position="1"/>
        <end position="23"/>
    </location>
</feature>
<dbReference type="Pfam" id="PF00404">
    <property type="entry name" value="Dockerin_1"/>
    <property type="match status" value="1"/>
</dbReference>
<sequence length="728" mass="82539">MRKILTKMLSVFTAGICLLTASAFSSNGSTIIANAVDQEIKGIIDDYVYEMWNALHMGEFNYENTENNGFSVSWDGITDFTALKGKGFEKNTVKAYQVEDYSIDYYLDITTDGIAYVGVQGWMSNATAKFNIVEAWASWQPPGENVKNLGSVIIGDTTYDLFWNLHLGQTFDGRGINYPMYWSVARRDPLEPDTTNHLEGTIDVSEHFRAWASAGLDLGYLYDVKFGIEAYKSNGSAKLISMDTHMDTATEQLFDKFKVHVPYEEHDPLPVGKDGRIINVDFETPNDKVGPYYNEGKENLTKDVFFSGEQSLKVEHGEYVIATFGYELDPYDLPVSADGAAVRFQTGARIYADKDVSFDVYLVEYNDDEVIPQQRNTLIGKRICKSGQWTNLRGLFFDFLHDKFRKYKIVFAANDRDVDFFIDDFFIGFADTADDAAIHTFEAEKRGDLNDDGIINSFDLVVCRKALIKSTANSLIEENGDVNGDFKTNVSDLVLLTKYVLGTSDDIPLTDNEAVLLTGDSIFYNTNDQRTLEVSALRQNDDTVSTIVRRDGTFTAEWKGIADYTCGSFAEYEENSFNYCKDFDISYCADVSSTKDIEVVLCGYVQKDYRWIGFEIHECCKWSGKDKPDIREATDSGRLKTVTVNGIEYYMDIGDDKNSVNYIYFYRKDDPMNNSDSCCIDNKYRLSDFLGNWSIYNEENDRVKQIGMYVEASDSNGYADFKELSFTK</sequence>
<evidence type="ECO:0000313" key="13">
    <source>
        <dbReference type="EMBL" id="SHM21813.1"/>
    </source>
</evidence>
<dbReference type="InterPro" id="IPR016134">
    <property type="entry name" value="Dockerin_dom"/>
</dbReference>
<dbReference type="InterPro" id="IPR013319">
    <property type="entry name" value="GH11/12"/>
</dbReference>
<dbReference type="AlphaFoldDB" id="A0A1M7H0C9"/>
<evidence type="ECO:0000256" key="5">
    <source>
        <dbReference type="ARBA" id="ARBA00022801"/>
    </source>
</evidence>
<keyword evidence="8" id="KW-0624">Polysaccharide degradation</keyword>
<dbReference type="Proteomes" id="UP000184394">
    <property type="component" value="Unassembled WGS sequence"/>
</dbReference>
<dbReference type="SUPFAM" id="SSF63446">
    <property type="entry name" value="Type I dockerin domain"/>
    <property type="match status" value="1"/>
</dbReference>
<dbReference type="Gene3D" id="2.60.120.180">
    <property type="match status" value="2"/>
</dbReference>
<evidence type="ECO:0000256" key="7">
    <source>
        <dbReference type="ARBA" id="ARBA00023295"/>
    </source>
</evidence>
<keyword evidence="5 13" id="KW-0378">Hydrolase</keyword>
<feature type="domain" description="Dockerin" evidence="12">
    <location>
        <begin position="442"/>
        <end position="509"/>
    </location>
</feature>
<dbReference type="RefSeq" id="WP_072948305.1">
    <property type="nucleotide sequence ID" value="NZ_FRCT01000002.1"/>
</dbReference>
<keyword evidence="10" id="KW-0732">Signal</keyword>
<evidence type="ECO:0000256" key="6">
    <source>
        <dbReference type="ARBA" id="ARBA00023277"/>
    </source>
</evidence>
<accession>A0A1M7H0C9</accession>
<gene>
    <name evidence="13" type="ORF">SAMN04487860_10238</name>
</gene>
<keyword evidence="4" id="KW-0858">Xylan degradation</keyword>
<dbReference type="GO" id="GO:0045493">
    <property type="term" value="P:xylan catabolic process"/>
    <property type="evidence" value="ECO:0007669"/>
    <property type="project" value="UniProtKB-UniPathway"/>
</dbReference>
<feature type="domain" description="GH11" evidence="11">
    <location>
        <begin position="35"/>
        <end position="242"/>
    </location>
</feature>
<comment type="catalytic activity">
    <reaction evidence="1">
        <text>Endohydrolysis of (1-&gt;4)-beta-D-xylosidic linkages in xylans.</text>
        <dbReference type="EC" id="3.2.1.8"/>
    </reaction>
</comment>
<dbReference type="InterPro" id="IPR008979">
    <property type="entry name" value="Galactose-bd-like_sf"/>
</dbReference>
<keyword evidence="6" id="KW-0119">Carbohydrate metabolism</keyword>
<dbReference type="PROSITE" id="PS51761">
    <property type="entry name" value="GH11_3"/>
    <property type="match status" value="1"/>
</dbReference>
<comment type="similarity">
    <text evidence="9">Belongs to the glycosyl hydrolase 11 (cellulase G) family.</text>
</comment>
<comment type="pathway">
    <text evidence="2">Glycan degradation; xylan degradation.</text>
</comment>
<name>A0A1M7H0C9_RUMFL</name>
<dbReference type="EC" id="3.2.1.8" evidence="3"/>
<evidence type="ECO:0000256" key="10">
    <source>
        <dbReference type="SAM" id="SignalP"/>
    </source>
</evidence>
<evidence type="ECO:0000256" key="8">
    <source>
        <dbReference type="ARBA" id="ARBA00023326"/>
    </source>
</evidence>
<feature type="chain" id="PRO_5013087948" description="endo-1,4-beta-xylanase" evidence="10">
    <location>
        <begin position="24"/>
        <end position="728"/>
    </location>
</feature>
<dbReference type="SUPFAM" id="SSF49785">
    <property type="entry name" value="Galactose-binding domain-like"/>
    <property type="match status" value="1"/>
</dbReference>
<evidence type="ECO:0000256" key="4">
    <source>
        <dbReference type="ARBA" id="ARBA00022651"/>
    </source>
</evidence>
<evidence type="ECO:0000256" key="1">
    <source>
        <dbReference type="ARBA" id="ARBA00000681"/>
    </source>
</evidence>
<evidence type="ECO:0000256" key="3">
    <source>
        <dbReference type="ARBA" id="ARBA00012590"/>
    </source>
</evidence>
<dbReference type="Gene3D" id="1.10.1330.10">
    <property type="entry name" value="Dockerin domain"/>
    <property type="match status" value="1"/>
</dbReference>
<evidence type="ECO:0000256" key="9">
    <source>
        <dbReference type="PROSITE-ProRule" id="PRU01097"/>
    </source>
</evidence>
<dbReference type="InterPro" id="IPR001137">
    <property type="entry name" value="Glyco_hydro_11"/>
</dbReference>
<evidence type="ECO:0000259" key="12">
    <source>
        <dbReference type="PROSITE" id="PS51766"/>
    </source>
</evidence>
<evidence type="ECO:0000259" key="11">
    <source>
        <dbReference type="PROSITE" id="PS51761"/>
    </source>
</evidence>
<dbReference type="GO" id="GO:0031176">
    <property type="term" value="F:endo-1,4-beta-xylanase activity"/>
    <property type="evidence" value="ECO:0007669"/>
    <property type="project" value="UniProtKB-EC"/>
</dbReference>
<evidence type="ECO:0000256" key="2">
    <source>
        <dbReference type="ARBA" id="ARBA00004851"/>
    </source>
</evidence>
<evidence type="ECO:0000313" key="14">
    <source>
        <dbReference type="Proteomes" id="UP000184394"/>
    </source>
</evidence>
<dbReference type="InterPro" id="IPR033123">
    <property type="entry name" value="GH11_dom"/>
</dbReference>
<organism evidence="13 14">
    <name type="scientific">Ruminococcus flavefaciens</name>
    <dbReference type="NCBI Taxonomy" id="1265"/>
    <lineage>
        <taxon>Bacteria</taxon>
        <taxon>Bacillati</taxon>
        <taxon>Bacillota</taxon>
        <taxon>Clostridia</taxon>
        <taxon>Eubacteriales</taxon>
        <taxon>Oscillospiraceae</taxon>
        <taxon>Ruminococcus</taxon>
    </lineage>
</organism>
<dbReference type="Pfam" id="PF00457">
    <property type="entry name" value="Glyco_hydro_11"/>
    <property type="match status" value="1"/>
</dbReference>
<dbReference type="PANTHER" id="PTHR46828">
    <property type="entry name" value="ENDO-1,4-BETA-XYLANASE A-RELATED"/>
    <property type="match status" value="1"/>
</dbReference>
<comment type="caution">
    <text evidence="9">Lacks conserved residue(s) required for the propagation of feature annotation.</text>
</comment>
<proteinExistence type="inferred from homology"/>
<dbReference type="PROSITE" id="PS51766">
    <property type="entry name" value="DOCKERIN"/>
    <property type="match status" value="1"/>
</dbReference>
<dbReference type="CDD" id="cd14256">
    <property type="entry name" value="Dockerin_I"/>
    <property type="match status" value="1"/>
</dbReference>
<dbReference type="InterPro" id="IPR036439">
    <property type="entry name" value="Dockerin_dom_sf"/>
</dbReference>
<dbReference type="InterPro" id="IPR018247">
    <property type="entry name" value="EF_Hand_1_Ca_BS"/>
</dbReference>
<reference evidence="13 14" key="1">
    <citation type="submission" date="2016-11" db="EMBL/GenBank/DDBJ databases">
        <authorList>
            <person name="Jaros S."/>
            <person name="Januszkiewicz K."/>
            <person name="Wedrychowicz H."/>
        </authorList>
    </citation>
    <scope>NUCLEOTIDE SEQUENCE [LARGE SCALE GENOMIC DNA]</scope>
    <source>
        <strain evidence="13 14">Y1</strain>
    </source>
</reference>
<dbReference type="InterPro" id="IPR002105">
    <property type="entry name" value="Dockerin_1_rpt"/>
</dbReference>
<keyword evidence="7" id="KW-0326">Glycosidase</keyword>
<dbReference type="EMBL" id="FRCT01000002">
    <property type="protein sequence ID" value="SHM21813.1"/>
    <property type="molecule type" value="Genomic_DNA"/>
</dbReference>
<dbReference type="OrthoDB" id="1821987at2"/>
<dbReference type="PANTHER" id="PTHR46828:SF2">
    <property type="entry name" value="ENDO-1,4-BETA-XYLANASE A-RELATED"/>
    <property type="match status" value="1"/>
</dbReference>
<dbReference type="SUPFAM" id="SSF49899">
    <property type="entry name" value="Concanavalin A-like lectins/glucanases"/>
    <property type="match status" value="1"/>
</dbReference>
<dbReference type="InterPro" id="IPR013320">
    <property type="entry name" value="ConA-like_dom_sf"/>
</dbReference>
<dbReference type="UniPathway" id="UPA00114"/>
<dbReference type="PROSITE" id="PS00018">
    <property type="entry name" value="EF_HAND_1"/>
    <property type="match status" value="1"/>
</dbReference>